<dbReference type="CDD" id="cd01650">
    <property type="entry name" value="RT_nLTR_like"/>
    <property type="match status" value="1"/>
</dbReference>
<protein>
    <submittedName>
        <fullName evidence="3">Uncharacterized protein LOC130495512</fullName>
    </submittedName>
</protein>
<dbReference type="GeneID" id="130495512"/>
<dbReference type="AlphaFoldDB" id="A0A9W3BUH6"/>
<feature type="domain" description="Reverse transcriptase" evidence="1">
    <location>
        <begin position="53"/>
        <end position="179"/>
    </location>
</feature>
<dbReference type="InterPro" id="IPR043502">
    <property type="entry name" value="DNA/RNA_pol_sf"/>
</dbReference>
<dbReference type="RefSeq" id="XP_056842893.1">
    <property type="nucleotide sequence ID" value="XM_056986913.1"/>
</dbReference>
<proteinExistence type="predicted"/>
<reference evidence="2" key="1">
    <citation type="journal article" date="2019" name="Database">
        <title>The radish genome database (RadishGD): an integrated information resource for radish genomics.</title>
        <authorList>
            <person name="Yu H.J."/>
            <person name="Baek S."/>
            <person name="Lee Y.J."/>
            <person name="Cho A."/>
            <person name="Mun J.H."/>
        </authorList>
    </citation>
    <scope>NUCLEOTIDE SEQUENCE [LARGE SCALE GENOMIC DNA]</scope>
    <source>
        <strain evidence="2">cv. WK10039</strain>
    </source>
</reference>
<name>A0A9W3BUH6_RAPSA</name>
<gene>
    <name evidence="3" type="primary">LOC130495512</name>
</gene>
<dbReference type="Proteomes" id="UP000504610">
    <property type="component" value="Chromosome 6"/>
</dbReference>
<accession>A0A9W3BUH6</accession>
<dbReference type="Pfam" id="PF00078">
    <property type="entry name" value="RVT_1"/>
    <property type="match status" value="1"/>
</dbReference>
<dbReference type="KEGG" id="rsz:130495512"/>
<keyword evidence="2" id="KW-1185">Reference proteome</keyword>
<dbReference type="PANTHER" id="PTHR33116">
    <property type="entry name" value="REVERSE TRANSCRIPTASE ZINC-BINDING DOMAIN-CONTAINING PROTEIN-RELATED-RELATED"/>
    <property type="match status" value="1"/>
</dbReference>
<dbReference type="SUPFAM" id="SSF56672">
    <property type="entry name" value="DNA/RNA polymerases"/>
    <property type="match status" value="1"/>
</dbReference>
<evidence type="ECO:0000313" key="3">
    <source>
        <dbReference type="RefSeq" id="XP_056842893.1"/>
    </source>
</evidence>
<dbReference type="PANTHER" id="PTHR33116:SF78">
    <property type="entry name" value="OS12G0587133 PROTEIN"/>
    <property type="match status" value="1"/>
</dbReference>
<dbReference type="InterPro" id="IPR000477">
    <property type="entry name" value="RT_dom"/>
</dbReference>
<evidence type="ECO:0000313" key="2">
    <source>
        <dbReference type="Proteomes" id="UP000504610"/>
    </source>
</evidence>
<dbReference type="OrthoDB" id="1110846at2759"/>
<organism evidence="2 3">
    <name type="scientific">Raphanus sativus</name>
    <name type="common">Radish</name>
    <name type="synonym">Raphanus raphanistrum var. sativus</name>
    <dbReference type="NCBI Taxonomy" id="3726"/>
    <lineage>
        <taxon>Eukaryota</taxon>
        <taxon>Viridiplantae</taxon>
        <taxon>Streptophyta</taxon>
        <taxon>Embryophyta</taxon>
        <taxon>Tracheophyta</taxon>
        <taxon>Spermatophyta</taxon>
        <taxon>Magnoliopsida</taxon>
        <taxon>eudicotyledons</taxon>
        <taxon>Gunneridae</taxon>
        <taxon>Pentapetalae</taxon>
        <taxon>rosids</taxon>
        <taxon>malvids</taxon>
        <taxon>Brassicales</taxon>
        <taxon>Brassicaceae</taxon>
        <taxon>Brassiceae</taxon>
        <taxon>Raphanus</taxon>
    </lineage>
</organism>
<evidence type="ECO:0000259" key="1">
    <source>
        <dbReference type="Pfam" id="PF00078"/>
    </source>
</evidence>
<sequence>MASDKSPGPDGFTCEFYKSAWPVIGNDFVIAVQSFFTKGFLPKGVNSTILALIPKKDDATKMGDYRPISCCNVLYKVLSKILANRLKQILPKFISTNQSAFVKDRLLMENVLLASELVKCYHKTTISSRCAVTIDISKAFDSVQWSFVLSILSAIKMPDKFVLWVKKCIELASFSVQINDGKKSSVEGVCEDREAILAQFPFAVGTLPVRYLGVPLLTKRMTSSDYSPLVNRIRKRITSWTARQLSFAGRLQLIGSVIHSITNFWMAVYRLPKQCIKEIDQLCSAFLWSGSAMSTSKAKISWENVCRPKEEGGLGLRSLSETNKVCCLKLIWRIVSQSTLWVQWVKRYLIRKGSFWSISDTTTLGSWIWKKLLKYRALARSFVKIDIRSGAATSFWFDEWTPLGRIFDITHTQGCIALGIKLNATVEFVVQHYRSRRYRAEHLVAIDKEIMKIRTQGLTDEEDVVLWKGKGDVCSSCV</sequence>
<reference evidence="3" key="2">
    <citation type="submission" date="2025-08" db="UniProtKB">
        <authorList>
            <consortium name="RefSeq"/>
        </authorList>
    </citation>
    <scope>IDENTIFICATION</scope>
    <source>
        <tissue evidence="3">Leaf</tissue>
    </source>
</reference>